<sequence length="248" mass="27876">MGRNKLKSFGPLICLMARLVNVRTGSFLFKALGITLLFMAGFPDDIVQRETKYRSLDLLQKYYRTDEDAAGEELFLAKSSASKLASPEFEKINTKTTKRSKEKQQQTASSARNGNSQRPSQATCTIPHVKPKAAFQTMPSSNHTIFNSLQPNIFYNQHPLCPNGPMLFPPRPANGMPPLMYWPVVQNAYPTCPHPASTYECRSLDGIYRSHYMPVHPWPCYSQGLRTRVDVDSNEAVITESASSTEHK</sequence>
<evidence type="ECO:0000313" key="4">
    <source>
        <dbReference type="Proteomes" id="UP000596660"/>
    </source>
</evidence>
<feature type="region of interest" description="Disordered" evidence="1">
    <location>
        <begin position="87"/>
        <end position="123"/>
    </location>
</feature>
<dbReference type="Proteomes" id="UP000596660">
    <property type="component" value="Unplaced"/>
</dbReference>
<dbReference type="Gramene" id="AUR62021948-RA">
    <property type="protein sequence ID" value="AUR62021948-RA:cds"/>
    <property type="gene ID" value="AUR62021948"/>
</dbReference>
<keyword evidence="2" id="KW-1133">Transmembrane helix</keyword>
<organism evidence="3 4">
    <name type="scientific">Chenopodium quinoa</name>
    <name type="common">Quinoa</name>
    <dbReference type="NCBI Taxonomy" id="63459"/>
    <lineage>
        <taxon>Eukaryota</taxon>
        <taxon>Viridiplantae</taxon>
        <taxon>Streptophyta</taxon>
        <taxon>Embryophyta</taxon>
        <taxon>Tracheophyta</taxon>
        <taxon>Spermatophyta</taxon>
        <taxon>Magnoliopsida</taxon>
        <taxon>eudicotyledons</taxon>
        <taxon>Gunneridae</taxon>
        <taxon>Pentapetalae</taxon>
        <taxon>Caryophyllales</taxon>
        <taxon>Chenopodiaceae</taxon>
        <taxon>Chenopodioideae</taxon>
        <taxon>Atripliceae</taxon>
        <taxon>Chenopodium</taxon>
    </lineage>
</organism>
<keyword evidence="2" id="KW-0472">Membrane</keyword>
<feature type="transmembrane region" description="Helical" evidence="2">
    <location>
        <begin position="20"/>
        <end position="42"/>
    </location>
</feature>
<feature type="compositionally biased region" description="Polar residues" evidence="1">
    <location>
        <begin position="105"/>
        <end position="123"/>
    </location>
</feature>
<evidence type="ECO:0000313" key="3">
    <source>
        <dbReference type="EnsemblPlants" id="AUR62021948-RA:cds"/>
    </source>
</evidence>
<evidence type="ECO:0000256" key="1">
    <source>
        <dbReference type="SAM" id="MobiDB-lite"/>
    </source>
</evidence>
<keyword evidence="4" id="KW-1185">Reference proteome</keyword>
<dbReference type="AlphaFoldDB" id="A0A803M1W6"/>
<reference evidence="3" key="1">
    <citation type="journal article" date="2017" name="Nature">
        <title>The genome of Chenopodium quinoa.</title>
        <authorList>
            <person name="Jarvis D.E."/>
            <person name="Ho Y.S."/>
            <person name="Lightfoot D.J."/>
            <person name="Schmoeckel S.M."/>
            <person name="Li B."/>
            <person name="Borm T.J.A."/>
            <person name="Ohyanagi H."/>
            <person name="Mineta K."/>
            <person name="Michell C.T."/>
            <person name="Saber N."/>
            <person name="Kharbatia N.M."/>
            <person name="Rupper R.R."/>
            <person name="Sharp A.R."/>
            <person name="Dally N."/>
            <person name="Boughton B.A."/>
            <person name="Woo Y.H."/>
            <person name="Gao G."/>
            <person name="Schijlen E.G.W.M."/>
            <person name="Guo X."/>
            <person name="Momin A.A."/>
            <person name="Negrao S."/>
            <person name="Al-Babili S."/>
            <person name="Gehring C."/>
            <person name="Roessner U."/>
            <person name="Jung C."/>
            <person name="Murphy K."/>
            <person name="Arold S.T."/>
            <person name="Gojobori T."/>
            <person name="van der Linden C.G."/>
            <person name="van Loo E.N."/>
            <person name="Jellen E.N."/>
            <person name="Maughan P.J."/>
            <person name="Tester M."/>
        </authorList>
    </citation>
    <scope>NUCLEOTIDE SEQUENCE [LARGE SCALE GENOMIC DNA]</scope>
    <source>
        <strain evidence="3">cv. PI 614886</strain>
    </source>
</reference>
<protein>
    <submittedName>
        <fullName evidence="3">Uncharacterized protein</fullName>
    </submittedName>
</protein>
<keyword evidence="2" id="KW-0812">Transmembrane</keyword>
<reference evidence="3" key="2">
    <citation type="submission" date="2021-03" db="UniProtKB">
        <authorList>
            <consortium name="EnsemblPlants"/>
        </authorList>
    </citation>
    <scope>IDENTIFICATION</scope>
</reference>
<accession>A0A803M1W6</accession>
<evidence type="ECO:0000256" key="2">
    <source>
        <dbReference type="SAM" id="Phobius"/>
    </source>
</evidence>
<dbReference type="EnsemblPlants" id="AUR62021948-RA">
    <property type="protein sequence ID" value="AUR62021948-RA:cds"/>
    <property type="gene ID" value="AUR62021948"/>
</dbReference>
<name>A0A803M1W6_CHEQI</name>
<proteinExistence type="predicted"/>